<dbReference type="GO" id="GO:0043190">
    <property type="term" value="C:ATP-binding cassette (ABC) transporter complex"/>
    <property type="evidence" value="ECO:0007669"/>
    <property type="project" value="InterPro"/>
</dbReference>
<sequence>VLGGVAVMLVVVIGGLSLALSGGGGNGDGRDTGDDSPDAESSPLPERVEGELRLFGPDPITLDPACASDAGSAEYIVEIFSGLVSFDRDLKIIPDIAEEIPEPTQNPDGTVTYTFNLRKDVKFHDGSRRVVAEDFKFSLERSLDPRTLSTVGIVYLDDIVGAQEFAAGDADEVTGIEVMNANTLQITIDAPKAYFLAKLTYPTAYVVDQREVGDSTCFSGTQWTLRPNGTGPFKLEEWQVGQRIILTANEGFHLDPKPSLAQVTYFLAGGSALIMYENDEIDLTGVGVNDIERIRDPNDPLNAEFSESPSLNTFYIGFNTQEPPFDDPIVRRAFGMAIDKKVLTEVVLKDLVVPANGVLPPGMPGFNEELEGLPFDPEGARALLEEAGGPSVVRDVTLLDSGRGASVGPIIEAVVAMWEENLGVTVEVNQEEFGLFLRDLDEGSFQMFSLGWIADYVDPQDFLDIKFHSASGNNEMKYSNQQVDDLLEEARVEQDEATRYELYQQAEEIIVQDAPWIPLYHGKSNALVKPYVQDYFIAPFVIPNLRYVSLNR</sequence>
<evidence type="ECO:0000313" key="7">
    <source>
        <dbReference type="EMBL" id="KKM17375.1"/>
    </source>
</evidence>
<feature type="domain" description="Solute-binding protein family 5" evidence="6">
    <location>
        <begin position="91"/>
        <end position="473"/>
    </location>
</feature>
<evidence type="ECO:0000256" key="2">
    <source>
        <dbReference type="ARBA" id="ARBA00005695"/>
    </source>
</evidence>
<comment type="caution">
    <text evidence="7">The sequence shown here is derived from an EMBL/GenBank/DDBJ whole genome shotgun (WGS) entry which is preliminary data.</text>
</comment>
<dbReference type="GO" id="GO:0030313">
    <property type="term" value="C:cell envelope"/>
    <property type="evidence" value="ECO:0007669"/>
    <property type="project" value="UniProtKB-SubCell"/>
</dbReference>
<name>A0A0F9KPQ6_9ZZZZ</name>
<protein>
    <recommendedName>
        <fullName evidence="6">Solute-binding protein family 5 domain-containing protein</fullName>
    </recommendedName>
</protein>
<feature type="region of interest" description="Disordered" evidence="5">
    <location>
        <begin position="23"/>
        <end position="45"/>
    </location>
</feature>
<dbReference type="PANTHER" id="PTHR30290">
    <property type="entry name" value="PERIPLASMIC BINDING COMPONENT OF ABC TRANSPORTER"/>
    <property type="match status" value="1"/>
</dbReference>
<evidence type="ECO:0000259" key="6">
    <source>
        <dbReference type="Pfam" id="PF00496"/>
    </source>
</evidence>
<dbReference type="AlphaFoldDB" id="A0A0F9KPQ6"/>
<accession>A0A0F9KPQ6</accession>
<dbReference type="InterPro" id="IPR030678">
    <property type="entry name" value="Peptide/Ni-bd"/>
</dbReference>
<dbReference type="InterPro" id="IPR039424">
    <property type="entry name" value="SBP_5"/>
</dbReference>
<dbReference type="GO" id="GO:1904680">
    <property type="term" value="F:peptide transmembrane transporter activity"/>
    <property type="evidence" value="ECO:0007669"/>
    <property type="project" value="TreeGrafter"/>
</dbReference>
<dbReference type="EMBL" id="LAZR01014466">
    <property type="protein sequence ID" value="KKM17375.1"/>
    <property type="molecule type" value="Genomic_DNA"/>
</dbReference>
<dbReference type="InterPro" id="IPR000914">
    <property type="entry name" value="SBP_5_dom"/>
</dbReference>
<evidence type="ECO:0000256" key="5">
    <source>
        <dbReference type="SAM" id="MobiDB-lite"/>
    </source>
</evidence>
<dbReference type="PANTHER" id="PTHR30290:SF10">
    <property type="entry name" value="PERIPLASMIC OLIGOPEPTIDE-BINDING PROTEIN-RELATED"/>
    <property type="match status" value="1"/>
</dbReference>
<dbReference type="GO" id="GO:0015833">
    <property type="term" value="P:peptide transport"/>
    <property type="evidence" value="ECO:0007669"/>
    <property type="project" value="TreeGrafter"/>
</dbReference>
<keyword evidence="3" id="KW-0813">Transport</keyword>
<dbReference type="GO" id="GO:0042597">
    <property type="term" value="C:periplasmic space"/>
    <property type="evidence" value="ECO:0007669"/>
    <property type="project" value="UniProtKB-ARBA"/>
</dbReference>
<comment type="similarity">
    <text evidence="2">Belongs to the bacterial solute-binding protein 5 family.</text>
</comment>
<organism evidence="7">
    <name type="scientific">marine sediment metagenome</name>
    <dbReference type="NCBI Taxonomy" id="412755"/>
    <lineage>
        <taxon>unclassified sequences</taxon>
        <taxon>metagenomes</taxon>
        <taxon>ecological metagenomes</taxon>
    </lineage>
</organism>
<dbReference type="Gene3D" id="3.40.190.10">
    <property type="entry name" value="Periplasmic binding protein-like II"/>
    <property type="match status" value="1"/>
</dbReference>
<dbReference type="CDD" id="cd08504">
    <property type="entry name" value="PBP2_OppA"/>
    <property type="match status" value="1"/>
</dbReference>
<evidence type="ECO:0000256" key="1">
    <source>
        <dbReference type="ARBA" id="ARBA00004196"/>
    </source>
</evidence>
<feature type="non-terminal residue" evidence="7">
    <location>
        <position position="1"/>
    </location>
</feature>
<dbReference type="Pfam" id="PF00496">
    <property type="entry name" value="SBP_bac_5"/>
    <property type="match status" value="1"/>
</dbReference>
<keyword evidence="4" id="KW-0732">Signal</keyword>
<dbReference type="Gene3D" id="3.10.105.10">
    <property type="entry name" value="Dipeptide-binding Protein, Domain 3"/>
    <property type="match status" value="1"/>
</dbReference>
<comment type="subcellular location">
    <subcellularLocation>
        <location evidence="1">Cell envelope</location>
    </subcellularLocation>
</comment>
<evidence type="ECO:0000256" key="4">
    <source>
        <dbReference type="ARBA" id="ARBA00022729"/>
    </source>
</evidence>
<dbReference type="PIRSF" id="PIRSF002741">
    <property type="entry name" value="MppA"/>
    <property type="match status" value="1"/>
</dbReference>
<evidence type="ECO:0000256" key="3">
    <source>
        <dbReference type="ARBA" id="ARBA00022448"/>
    </source>
</evidence>
<reference evidence="7" key="1">
    <citation type="journal article" date="2015" name="Nature">
        <title>Complex archaea that bridge the gap between prokaryotes and eukaryotes.</title>
        <authorList>
            <person name="Spang A."/>
            <person name="Saw J.H."/>
            <person name="Jorgensen S.L."/>
            <person name="Zaremba-Niedzwiedzka K."/>
            <person name="Martijn J."/>
            <person name="Lind A.E."/>
            <person name="van Eijk R."/>
            <person name="Schleper C."/>
            <person name="Guy L."/>
            <person name="Ettema T.J."/>
        </authorList>
    </citation>
    <scope>NUCLEOTIDE SEQUENCE</scope>
</reference>
<dbReference type="SUPFAM" id="SSF53850">
    <property type="entry name" value="Periplasmic binding protein-like II"/>
    <property type="match status" value="1"/>
</dbReference>
<gene>
    <name evidence="7" type="ORF">LCGC14_1676420</name>
</gene>
<dbReference type="Gene3D" id="3.90.76.10">
    <property type="entry name" value="Dipeptide-binding Protein, Domain 1"/>
    <property type="match status" value="1"/>
</dbReference>
<proteinExistence type="inferred from homology"/>